<dbReference type="EMBL" id="AP008971">
    <property type="protein sequence ID" value="BAG08792.1"/>
    <property type="molecule type" value="Genomic_DNA"/>
</dbReference>
<dbReference type="AlphaFoldDB" id="B0S352"/>
<evidence type="ECO:0000256" key="1">
    <source>
        <dbReference type="ARBA" id="ARBA00010923"/>
    </source>
</evidence>
<proteinExistence type="inferred from homology"/>
<comment type="similarity">
    <text evidence="1">Belongs to the type-I restriction system S methylase family.</text>
</comment>
<sequence length="180" mass="20466">MLEWKKVTIGDLCDTISDTYRGNADEVILVNTSDVLEGKVLNHEKVPNKNLKGQFKKTFKKNDILYSEIRPANKRFAYIDFEDTSNYIASTKLMVLRPRVDVVLPGFLFALLKSERMLEELQHLAVTRSGTFPQITFKSELSTMPVALPDFDSQKRIVSILEAIEGKMNQNVQINKNLAA</sequence>
<dbReference type="Pfam" id="PF01420">
    <property type="entry name" value="Methylase_S"/>
    <property type="match status" value="1"/>
</dbReference>
<dbReference type="InterPro" id="IPR044946">
    <property type="entry name" value="Restrct_endonuc_typeI_TRD_sf"/>
</dbReference>
<feature type="domain" description="Type I restriction modification DNA specificity" evidence="4">
    <location>
        <begin position="2"/>
        <end position="170"/>
    </location>
</feature>
<name>B0S352_FINM2</name>
<keyword evidence="2" id="KW-0680">Restriction system</keyword>
<gene>
    <name evidence="5" type="ordered locus">FMG_1374</name>
</gene>
<protein>
    <submittedName>
        <fullName evidence="5">Type I restriction-modification system specificity subunit</fullName>
    </submittedName>
</protein>
<dbReference type="eggNOG" id="COG0732">
    <property type="taxonomic scope" value="Bacteria"/>
</dbReference>
<dbReference type="RefSeq" id="WP_012291034.1">
    <property type="nucleotide sequence ID" value="NC_010376.1"/>
</dbReference>
<keyword evidence="6" id="KW-1185">Reference proteome</keyword>
<keyword evidence="3" id="KW-0238">DNA-binding</keyword>
<dbReference type="PANTHER" id="PTHR30408:SF13">
    <property type="entry name" value="TYPE I RESTRICTION ENZYME HINDI SPECIFICITY SUBUNIT"/>
    <property type="match status" value="1"/>
</dbReference>
<accession>B0S352</accession>
<evidence type="ECO:0000256" key="2">
    <source>
        <dbReference type="ARBA" id="ARBA00022747"/>
    </source>
</evidence>
<dbReference type="InterPro" id="IPR052021">
    <property type="entry name" value="Type-I_RS_S_subunit"/>
</dbReference>
<reference evidence="5 6" key="1">
    <citation type="journal article" date="2008" name="DNA Res.">
        <title>Complete genome sequence of Finegoldia magna, an anaerobic opportunistic pathogen.</title>
        <authorList>
            <person name="Goto T."/>
            <person name="Yamashita A."/>
            <person name="Hirakawa H."/>
            <person name="Matsutani M."/>
            <person name="Todo K."/>
            <person name="Ohshima K."/>
            <person name="Toh H."/>
            <person name="Miyamoto K."/>
            <person name="Kuhara S."/>
            <person name="Hattori M."/>
            <person name="Shimizu T."/>
            <person name="Akimoto S."/>
        </authorList>
    </citation>
    <scope>NUCLEOTIDE SEQUENCE [LARGE SCALE GENOMIC DNA]</scope>
    <source>
        <strain evidence="6">ATCC 29328 / DSM 20472 / WAL 2508</strain>
    </source>
</reference>
<dbReference type="SUPFAM" id="SSF116734">
    <property type="entry name" value="DNA methylase specificity domain"/>
    <property type="match status" value="1"/>
</dbReference>
<dbReference type="KEGG" id="fma:FMG_1374"/>
<evidence type="ECO:0000259" key="4">
    <source>
        <dbReference type="Pfam" id="PF01420"/>
    </source>
</evidence>
<evidence type="ECO:0000313" key="5">
    <source>
        <dbReference type="EMBL" id="BAG08792.1"/>
    </source>
</evidence>
<evidence type="ECO:0000313" key="6">
    <source>
        <dbReference type="Proteomes" id="UP000001319"/>
    </source>
</evidence>
<dbReference type="REBASE" id="160795">
    <property type="entry name" value="S2.Fma29328ORF1377P"/>
</dbReference>
<dbReference type="InterPro" id="IPR000055">
    <property type="entry name" value="Restrct_endonuc_typeI_TRD"/>
</dbReference>
<dbReference type="Gene3D" id="3.90.220.20">
    <property type="entry name" value="DNA methylase specificity domains"/>
    <property type="match status" value="1"/>
</dbReference>
<dbReference type="HOGENOM" id="CLU_112798_0_0_9"/>
<evidence type="ECO:0000256" key="3">
    <source>
        <dbReference type="ARBA" id="ARBA00023125"/>
    </source>
</evidence>
<dbReference type="GO" id="GO:0003677">
    <property type="term" value="F:DNA binding"/>
    <property type="evidence" value="ECO:0007669"/>
    <property type="project" value="UniProtKB-KW"/>
</dbReference>
<dbReference type="Proteomes" id="UP000001319">
    <property type="component" value="Chromosome"/>
</dbReference>
<dbReference type="PANTHER" id="PTHR30408">
    <property type="entry name" value="TYPE-1 RESTRICTION ENZYME ECOKI SPECIFICITY PROTEIN"/>
    <property type="match status" value="1"/>
</dbReference>
<dbReference type="GO" id="GO:0009307">
    <property type="term" value="P:DNA restriction-modification system"/>
    <property type="evidence" value="ECO:0007669"/>
    <property type="project" value="UniProtKB-KW"/>
</dbReference>
<dbReference type="STRING" id="334413.FMG_1374"/>
<organism evidence="5 6">
    <name type="scientific">Finegoldia magna (strain ATCC 29328 / DSM 20472 / WAL 2508)</name>
    <name type="common">Peptostreptococcus magnus</name>
    <dbReference type="NCBI Taxonomy" id="334413"/>
    <lineage>
        <taxon>Bacteria</taxon>
        <taxon>Bacillati</taxon>
        <taxon>Bacillota</taxon>
        <taxon>Tissierellia</taxon>
        <taxon>Tissierellales</taxon>
        <taxon>Peptoniphilaceae</taxon>
        <taxon>Finegoldia</taxon>
    </lineage>
</organism>